<dbReference type="OrthoDB" id="976966at2"/>
<gene>
    <name evidence="2" type="ORF">BC781_102523</name>
</gene>
<dbReference type="Proteomes" id="UP000245535">
    <property type="component" value="Unassembled WGS sequence"/>
</dbReference>
<keyword evidence="1" id="KW-0812">Transmembrane</keyword>
<protein>
    <recommendedName>
        <fullName evidence="4">DUF4340 domain-containing protein</fullName>
    </recommendedName>
</protein>
<dbReference type="AlphaFoldDB" id="A0A315ZBL9"/>
<accession>A0A315ZBL9</accession>
<keyword evidence="3" id="KW-1185">Reference proteome</keyword>
<organism evidence="2 3">
    <name type="scientific">Sediminitomix flava</name>
    <dbReference type="NCBI Taxonomy" id="379075"/>
    <lineage>
        <taxon>Bacteria</taxon>
        <taxon>Pseudomonadati</taxon>
        <taxon>Bacteroidota</taxon>
        <taxon>Cytophagia</taxon>
        <taxon>Cytophagales</taxon>
        <taxon>Flammeovirgaceae</taxon>
        <taxon>Sediminitomix</taxon>
    </lineage>
</organism>
<dbReference type="RefSeq" id="WP_109617125.1">
    <property type="nucleotide sequence ID" value="NZ_QGDO01000002.1"/>
</dbReference>
<evidence type="ECO:0008006" key="4">
    <source>
        <dbReference type="Google" id="ProtNLM"/>
    </source>
</evidence>
<evidence type="ECO:0000256" key="1">
    <source>
        <dbReference type="SAM" id="Phobius"/>
    </source>
</evidence>
<keyword evidence="1" id="KW-1133">Transmembrane helix</keyword>
<proteinExistence type="predicted"/>
<sequence length="300" mass="34509">MTKKFKILIGLNLAIIGLIAITSWLDKPQRTSNQNRISFGLGNWQSLSAIRVDNINLKLQNGLWTLENGQAANTERLVKLLSTVDRVEVLNELSKSEINVEAFNSKQVEFYVGGVPVKTLTFLENQDQILISEDAQNWYSIYLPGSELSLSDVMGNGIEDWMNNQIFQITWRTLNYFQIIYPGDKDNSVNIHFDNEFYKVDNISELDSGMLYNYISQLTNVKIDQRIERQSLKDSLNNYEPFCLVRYEDMNGVKNDLEVYPGTDFIYLKSSSDSEIIGVLPQDFQNVLISRKLFDKNRSQ</sequence>
<keyword evidence="1" id="KW-0472">Membrane</keyword>
<name>A0A315ZBL9_SEDFL</name>
<evidence type="ECO:0000313" key="2">
    <source>
        <dbReference type="EMBL" id="PWJ42976.1"/>
    </source>
</evidence>
<evidence type="ECO:0000313" key="3">
    <source>
        <dbReference type="Proteomes" id="UP000245535"/>
    </source>
</evidence>
<comment type="caution">
    <text evidence="2">The sequence shown here is derived from an EMBL/GenBank/DDBJ whole genome shotgun (WGS) entry which is preliminary data.</text>
</comment>
<feature type="transmembrane region" description="Helical" evidence="1">
    <location>
        <begin position="7"/>
        <end position="25"/>
    </location>
</feature>
<reference evidence="2 3" key="1">
    <citation type="submission" date="2018-03" db="EMBL/GenBank/DDBJ databases">
        <title>Genomic Encyclopedia of Archaeal and Bacterial Type Strains, Phase II (KMG-II): from individual species to whole genera.</title>
        <authorList>
            <person name="Goeker M."/>
        </authorList>
    </citation>
    <scope>NUCLEOTIDE SEQUENCE [LARGE SCALE GENOMIC DNA]</scope>
    <source>
        <strain evidence="2 3">DSM 28229</strain>
    </source>
</reference>
<dbReference type="EMBL" id="QGDO01000002">
    <property type="protein sequence ID" value="PWJ42976.1"/>
    <property type="molecule type" value="Genomic_DNA"/>
</dbReference>